<dbReference type="Pfam" id="PF01426">
    <property type="entry name" value="BAH"/>
    <property type="match status" value="1"/>
</dbReference>
<dbReference type="GO" id="GO:0032259">
    <property type="term" value="P:methylation"/>
    <property type="evidence" value="ECO:0007669"/>
    <property type="project" value="UniProtKB-KW"/>
</dbReference>
<dbReference type="PANTHER" id="PTHR10629:SF34">
    <property type="entry name" value="DNA (CYTOSINE-5)-METHYLTRANSFERASE CMT2"/>
    <property type="match status" value="1"/>
</dbReference>
<dbReference type="Pfam" id="PF00145">
    <property type="entry name" value="DNA_methylase"/>
    <property type="match status" value="1"/>
</dbReference>
<feature type="compositionally biased region" description="Polar residues" evidence="11">
    <location>
        <begin position="19"/>
        <end position="30"/>
    </location>
</feature>
<dbReference type="GO" id="GO:0005634">
    <property type="term" value="C:nucleus"/>
    <property type="evidence" value="ECO:0007669"/>
    <property type="project" value="UniProtKB-SubCell"/>
</dbReference>
<sequence>MKTQQELQQHHSTLRKSPRLSSAVSSTQPSAKPKPRTKPRPDDAWALSLHVVEPQPLKICPPSHEEGNSSRRSSRFTTNNNRTPSSKGTRSSSRPKAVTALVVSELRTSPRFSSSSSAPALTLRSVKNVGSGEPGPKKRRRSEDKEAGARVVKKAKEGSIDRNLRRSLRLSGGGNGIADLQLIALPEPGPKSVLSEKSLRSRTVLMHVGDEKVNRKKNGGDFSVNEKHLRSRVIKCVLDTSPEASERRAVRSPGELPLELANTFTDKCLRSRTVKMHVGTDKEKSKKSASKRSSGDFSVNGKESRSQGSAYALIELPETLEMRNSRSSLRKSPRLNQEGVEIRKLELPEKSTLWSEKCLRSRTVKMHVGNEKEKSEKIASKKSIGDFSVNEKNLRSRGTPYALIELPENSETRNLRSRLRRSSGLNQEGVESPKLEMLELPDKSTVSGEKCLRTRTIKKELQKERMERDASVISASSAMSSEKCLSSQKLEYASDQLPDISEGQDKGKYDLEPEVMSEKCLRSRKIQFRVTKDHNGEKTDAILKQHASRDECNAKNTIESDKKEKGTLCCFLGDPIPEEEAEQRWQWRADEEDEIILNVDCHYAQAKIGSCVLNIGDFVYVKGEGKKKHVGRILEFFKTMEGEEYFRVQWFFRAEDTVLKDAASLLDKRRLFYSTLMNDNPLDCIISKVNVVKVPPALCLKSNPVTSAAFYYDMEYSVEYSTFRTLSTETSTESRSFLSSPKHSDDIPITLTPLEVLPNDESLKPELALLDLYSGCGGMSTGLCIGAKLSSVNLVTKWAVDYNSSACESLKLNHPETQVRNSSAEDFLELLRLWEKLCKSHVCDLERTLKCELERPSEAEGYATQLDREVSSGEYEVSCLVDICYGDPCDRGKCGLHFKVRWMGYGPDEDTWEPIEGLSNCQERIQEFVRKGFKSKILPLPGGVDVICGGPPCQGISGYNRYRNFDSPLADERNRQIIVFMDIVEFLKPKYVLMENVVDIIRFDKASLGRYALSRLVHMKYQARLGTMASGCYGLPQFRLRVFIWGAHPSKILPQFPLPTHDVVVRYWPPPEFERNVVAYDEGQPRSLEEALILRDAISDLPAVRNDEIREEMAYDKPPETEFQTYIRCSKDEMMGLVSTSDSQTKVSVLYDHRPLQLSEHDYLRVCQVPHRKGANFRDFPGVVVGEDNVVRRDPTKEPVMLSTGRPLVPDCVLSFKQGKSKYPYARLWWDETVSTVVTFPHVRSQAILHPEQDRLLSIREYARLQGFPDFYRFCGTIKERYCQIGNAVSIPVARALGYALGMAYRKVIGGEPLMPLPPKFSSQGPTIDETAVLRGTTNGQKLESCVIVSVCFSIISVE</sequence>
<dbReference type="InterPro" id="IPR023779">
    <property type="entry name" value="Chromodomain_CS"/>
</dbReference>
<feature type="compositionally biased region" description="Low complexity" evidence="11">
    <location>
        <begin position="75"/>
        <end position="86"/>
    </location>
</feature>
<dbReference type="SUPFAM" id="SSF54160">
    <property type="entry name" value="Chromo domain-like"/>
    <property type="match status" value="1"/>
</dbReference>
<protein>
    <recommendedName>
        <fullName evidence="2">DNA (cytosine-5-)-methyltransferase</fullName>
        <ecNumber evidence="2">2.1.1.37</ecNumber>
    </recommendedName>
</protein>
<dbReference type="SUPFAM" id="SSF53335">
    <property type="entry name" value="S-adenosyl-L-methionine-dependent methyltransferases"/>
    <property type="match status" value="1"/>
</dbReference>
<evidence type="ECO:0000256" key="1">
    <source>
        <dbReference type="ARBA" id="ARBA00004123"/>
    </source>
</evidence>
<dbReference type="InterPro" id="IPR018117">
    <property type="entry name" value="C5_DNA_meth_AS"/>
</dbReference>
<dbReference type="Pfam" id="PF00385">
    <property type="entry name" value="Chromo"/>
    <property type="match status" value="1"/>
</dbReference>
<evidence type="ECO:0000259" key="13">
    <source>
        <dbReference type="PROSITE" id="PS51038"/>
    </source>
</evidence>
<dbReference type="Gene3D" id="3.90.120.10">
    <property type="entry name" value="DNA Methylase, subunit A, domain 2"/>
    <property type="match status" value="1"/>
</dbReference>
<dbReference type="Gene3D" id="3.40.50.150">
    <property type="entry name" value="Vaccinia Virus protein VP39"/>
    <property type="match status" value="1"/>
</dbReference>
<dbReference type="PROSITE" id="PS00598">
    <property type="entry name" value="CHROMO_1"/>
    <property type="match status" value="1"/>
</dbReference>
<dbReference type="InterPro" id="IPR001525">
    <property type="entry name" value="C5_MeTfrase"/>
</dbReference>
<dbReference type="PANTHER" id="PTHR10629">
    <property type="entry name" value="CYTOSINE-SPECIFIC METHYLTRANSFERASE"/>
    <property type="match status" value="1"/>
</dbReference>
<dbReference type="InterPro" id="IPR043151">
    <property type="entry name" value="BAH_sf"/>
</dbReference>
<dbReference type="GO" id="GO:0003886">
    <property type="term" value="F:DNA (cytosine-5-)-methyltransferase activity"/>
    <property type="evidence" value="ECO:0007669"/>
    <property type="project" value="UniProtKB-UniRule"/>
</dbReference>
<evidence type="ECO:0000256" key="7">
    <source>
        <dbReference type="ARBA" id="ARBA00023242"/>
    </source>
</evidence>
<comment type="subcellular location">
    <subcellularLocation>
        <location evidence="1">Nucleus</location>
    </subcellularLocation>
</comment>
<gene>
    <name evidence="14" type="ORF">Sango_2251700</name>
</gene>
<evidence type="ECO:0000256" key="9">
    <source>
        <dbReference type="PIRSR" id="PIRSR037404-1"/>
    </source>
</evidence>
<feature type="domain" description="Chromo" evidence="12">
    <location>
        <begin position="875"/>
        <end position="931"/>
    </location>
</feature>
<reference evidence="14" key="1">
    <citation type="submission" date="2020-06" db="EMBL/GenBank/DDBJ databases">
        <authorList>
            <person name="Li T."/>
            <person name="Hu X."/>
            <person name="Zhang T."/>
            <person name="Song X."/>
            <person name="Zhang H."/>
            <person name="Dai N."/>
            <person name="Sheng W."/>
            <person name="Hou X."/>
            <person name="Wei L."/>
        </authorList>
    </citation>
    <scope>NUCLEOTIDE SEQUENCE</scope>
    <source>
        <strain evidence="14">K16</strain>
        <tissue evidence="14">Leaf</tissue>
    </source>
</reference>
<dbReference type="GO" id="GO:0044027">
    <property type="term" value="P:negative regulation of gene expression via chromosomal CpG island methylation"/>
    <property type="evidence" value="ECO:0007669"/>
    <property type="project" value="TreeGrafter"/>
</dbReference>
<dbReference type="GO" id="GO:0003677">
    <property type="term" value="F:DNA binding"/>
    <property type="evidence" value="ECO:0007669"/>
    <property type="project" value="UniProtKB-KW"/>
</dbReference>
<keyword evidence="5 10" id="KW-0949">S-adenosyl-L-methionine</keyword>
<dbReference type="CDD" id="cd18635">
    <property type="entry name" value="CD_CMT3_like"/>
    <property type="match status" value="1"/>
</dbReference>
<feature type="compositionally biased region" description="Low complexity" evidence="11">
    <location>
        <begin position="104"/>
        <end position="125"/>
    </location>
</feature>
<dbReference type="SMART" id="SM00298">
    <property type="entry name" value="CHROMO"/>
    <property type="match status" value="1"/>
</dbReference>
<accession>A0AAE2BKW7</accession>
<dbReference type="EMBL" id="JACGWL010000013">
    <property type="protein sequence ID" value="KAK4389147.1"/>
    <property type="molecule type" value="Genomic_DNA"/>
</dbReference>
<evidence type="ECO:0000256" key="11">
    <source>
        <dbReference type="SAM" id="MobiDB-lite"/>
    </source>
</evidence>
<evidence type="ECO:0000256" key="3">
    <source>
        <dbReference type="ARBA" id="ARBA00022603"/>
    </source>
</evidence>
<evidence type="ECO:0000256" key="2">
    <source>
        <dbReference type="ARBA" id="ARBA00011975"/>
    </source>
</evidence>
<dbReference type="FunFam" id="3.90.120.10:FF:000003">
    <property type="entry name" value="DNA (cytosine-5)-methyltransferase 1"/>
    <property type="match status" value="1"/>
</dbReference>
<dbReference type="PROSITE" id="PS51679">
    <property type="entry name" value="SAM_MT_C5"/>
    <property type="match status" value="1"/>
</dbReference>
<dbReference type="PROSITE" id="PS51038">
    <property type="entry name" value="BAH"/>
    <property type="match status" value="1"/>
</dbReference>
<dbReference type="GO" id="GO:0006346">
    <property type="term" value="P:DNA methylation-dependent constitutive heterochromatin formation"/>
    <property type="evidence" value="ECO:0007669"/>
    <property type="project" value="InterPro"/>
</dbReference>
<evidence type="ECO:0000313" key="15">
    <source>
        <dbReference type="Proteomes" id="UP001289374"/>
    </source>
</evidence>
<feature type="region of interest" description="Disordered" evidence="11">
    <location>
        <begin position="1"/>
        <end position="157"/>
    </location>
</feature>
<feature type="region of interest" description="Disordered" evidence="11">
    <location>
        <begin position="276"/>
        <end position="303"/>
    </location>
</feature>
<dbReference type="Gene3D" id="2.30.30.490">
    <property type="match status" value="1"/>
</dbReference>
<feature type="compositionally biased region" description="Basic and acidic residues" evidence="11">
    <location>
        <begin position="141"/>
        <end position="157"/>
    </location>
</feature>
<dbReference type="GO" id="GO:0003682">
    <property type="term" value="F:chromatin binding"/>
    <property type="evidence" value="ECO:0007669"/>
    <property type="project" value="UniProtKB-UniRule"/>
</dbReference>
<evidence type="ECO:0000256" key="4">
    <source>
        <dbReference type="ARBA" id="ARBA00022679"/>
    </source>
</evidence>
<feature type="domain" description="BAH" evidence="13">
    <location>
        <begin position="611"/>
        <end position="727"/>
    </location>
</feature>
<dbReference type="PROSITE" id="PS50013">
    <property type="entry name" value="CHROMO_2"/>
    <property type="match status" value="1"/>
</dbReference>
<dbReference type="InterPro" id="IPR050390">
    <property type="entry name" value="C5-Methyltransferase"/>
</dbReference>
<dbReference type="InterPro" id="IPR023780">
    <property type="entry name" value="Chromo_domain"/>
</dbReference>
<reference evidence="14" key="2">
    <citation type="journal article" date="2024" name="Plant">
        <title>Genomic evolution and insights into agronomic trait innovations of Sesamum species.</title>
        <authorList>
            <person name="Miao H."/>
            <person name="Wang L."/>
            <person name="Qu L."/>
            <person name="Liu H."/>
            <person name="Sun Y."/>
            <person name="Le M."/>
            <person name="Wang Q."/>
            <person name="Wei S."/>
            <person name="Zheng Y."/>
            <person name="Lin W."/>
            <person name="Duan Y."/>
            <person name="Cao H."/>
            <person name="Xiong S."/>
            <person name="Wang X."/>
            <person name="Wei L."/>
            <person name="Li C."/>
            <person name="Ma Q."/>
            <person name="Ju M."/>
            <person name="Zhao R."/>
            <person name="Li G."/>
            <person name="Mu C."/>
            <person name="Tian Q."/>
            <person name="Mei H."/>
            <person name="Zhang T."/>
            <person name="Gao T."/>
            <person name="Zhang H."/>
        </authorList>
    </citation>
    <scope>NUCLEOTIDE SEQUENCE</scope>
    <source>
        <strain evidence="14">K16</strain>
    </source>
</reference>
<dbReference type="InterPro" id="IPR029063">
    <property type="entry name" value="SAM-dependent_MTases_sf"/>
</dbReference>
<comment type="similarity">
    <text evidence="10">Belongs to the class I-like SAM-binding methyltransferase superfamily. C5-methyltransferase family.</text>
</comment>
<keyword evidence="4 10" id="KW-0808">Transferase</keyword>
<name>A0AAE2BKW7_9LAMI</name>
<keyword evidence="3 10" id="KW-0489">Methyltransferase</keyword>
<evidence type="ECO:0000256" key="6">
    <source>
        <dbReference type="ARBA" id="ARBA00023125"/>
    </source>
</evidence>
<keyword evidence="6" id="KW-0238">DNA-binding</keyword>
<dbReference type="InterPro" id="IPR001025">
    <property type="entry name" value="BAH_dom"/>
</dbReference>
<dbReference type="EC" id="2.1.1.37" evidence="2"/>
<comment type="catalytic activity">
    <reaction evidence="8">
        <text>a 2'-deoxycytidine in DNA + S-adenosyl-L-methionine = a 5-methyl-2'-deoxycytidine in DNA + S-adenosyl-L-homocysteine + H(+)</text>
        <dbReference type="Rhea" id="RHEA:13681"/>
        <dbReference type="Rhea" id="RHEA-COMP:11369"/>
        <dbReference type="Rhea" id="RHEA-COMP:11370"/>
        <dbReference type="ChEBI" id="CHEBI:15378"/>
        <dbReference type="ChEBI" id="CHEBI:57856"/>
        <dbReference type="ChEBI" id="CHEBI:59789"/>
        <dbReference type="ChEBI" id="CHEBI:85452"/>
        <dbReference type="ChEBI" id="CHEBI:85454"/>
        <dbReference type="EC" id="2.1.1.37"/>
    </reaction>
</comment>
<dbReference type="InterPro" id="IPR016197">
    <property type="entry name" value="Chromo-like_dom_sf"/>
</dbReference>
<dbReference type="Proteomes" id="UP001289374">
    <property type="component" value="Unassembled WGS sequence"/>
</dbReference>
<evidence type="ECO:0000313" key="14">
    <source>
        <dbReference type="EMBL" id="KAK4389147.1"/>
    </source>
</evidence>
<dbReference type="SMART" id="SM00439">
    <property type="entry name" value="BAH"/>
    <property type="match status" value="1"/>
</dbReference>
<comment type="caution">
    <text evidence="14">The sequence shown here is derived from an EMBL/GenBank/DDBJ whole genome shotgun (WGS) entry which is preliminary data.</text>
</comment>
<evidence type="ECO:0000256" key="10">
    <source>
        <dbReference type="PROSITE-ProRule" id="PRU01016"/>
    </source>
</evidence>
<feature type="compositionally biased region" description="Polar residues" evidence="11">
    <location>
        <begin position="1"/>
        <end position="11"/>
    </location>
</feature>
<keyword evidence="15" id="KW-1185">Reference proteome</keyword>
<proteinExistence type="inferred from homology"/>
<dbReference type="PRINTS" id="PR00105">
    <property type="entry name" value="C5METTRFRASE"/>
</dbReference>
<organism evidence="14 15">
    <name type="scientific">Sesamum angolense</name>
    <dbReference type="NCBI Taxonomy" id="2727404"/>
    <lineage>
        <taxon>Eukaryota</taxon>
        <taxon>Viridiplantae</taxon>
        <taxon>Streptophyta</taxon>
        <taxon>Embryophyta</taxon>
        <taxon>Tracheophyta</taxon>
        <taxon>Spermatophyta</taxon>
        <taxon>Magnoliopsida</taxon>
        <taxon>eudicotyledons</taxon>
        <taxon>Gunneridae</taxon>
        <taxon>Pentapetalae</taxon>
        <taxon>asterids</taxon>
        <taxon>lamiids</taxon>
        <taxon>Lamiales</taxon>
        <taxon>Pedaliaceae</taxon>
        <taxon>Sesamum</taxon>
    </lineage>
</organism>
<evidence type="ECO:0000256" key="5">
    <source>
        <dbReference type="ARBA" id="ARBA00022691"/>
    </source>
</evidence>
<evidence type="ECO:0000259" key="12">
    <source>
        <dbReference type="PROSITE" id="PS50013"/>
    </source>
</evidence>
<keyword evidence="7" id="KW-0539">Nucleus</keyword>
<evidence type="ECO:0000256" key="8">
    <source>
        <dbReference type="ARBA" id="ARBA00047422"/>
    </source>
</evidence>
<dbReference type="PROSITE" id="PS00094">
    <property type="entry name" value="C5_MTASE_1"/>
    <property type="match status" value="1"/>
</dbReference>
<feature type="active site" evidence="9 10">
    <location>
        <position position="953"/>
    </location>
</feature>
<dbReference type="InterPro" id="IPR000953">
    <property type="entry name" value="Chromo/chromo_shadow_dom"/>
</dbReference>